<dbReference type="SMART" id="SM00233">
    <property type="entry name" value="PH"/>
    <property type="match status" value="1"/>
</dbReference>
<dbReference type="InterPro" id="IPR011993">
    <property type="entry name" value="PH-like_dom_sf"/>
</dbReference>
<sequence>MLSEKMKGMSLISHRTIKGFMESNKLKASKIEINNEMINAGYVMEVDAETRLFTPEDKQILFSNIEELYFFHQVFLADLQKAVNMEWMEKSVVGPVFLKHELIKHTMVDHPDFSQLLEAQACMQNVASLINERKRRLENINKLAMWQLSISNWKDEDLVIKSSMLLQKGTLNKISNNKFIKCSLYLFDHQLIVLRQESQKKPALLYLHRIDLDQAKIEDLADGSVTVNNETVNNIFRVWCEKRQKWYTFSVLNTDLKLLWKSAFIEERRVVNEEIQKGFVVSTEVRAAAMENAYNQYIAERKKIRLKSVSTAHPTELETFKTFTYATMVEPFIHVGTDQVVRRANKKDRSKSFRHSLHGFIFEKLS</sequence>
<dbReference type="PANTHER" id="PTHR45834:SF3">
    <property type="entry name" value="RHO GUANINE NUCLEOTIDE EXCHANGE FACTOR 3, ISOFORM L"/>
    <property type="match status" value="1"/>
</dbReference>
<dbReference type="GO" id="GO:0005829">
    <property type="term" value="C:cytosol"/>
    <property type="evidence" value="ECO:0007669"/>
    <property type="project" value="TreeGrafter"/>
</dbReference>
<dbReference type="SUPFAM" id="SSF48065">
    <property type="entry name" value="DBL homology domain (DH-domain)"/>
    <property type="match status" value="1"/>
</dbReference>
<dbReference type="PROSITE" id="PS50010">
    <property type="entry name" value="DH_2"/>
    <property type="match status" value="1"/>
</dbReference>
<protein>
    <submittedName>
        <fullName evidence="2">Spermatogenesis-associated protein 13</fullName>
    </submittedName>
</protein>
<dbReference type="InterPro" id="IPR053086">
    <property type="entry name" value="RhoGEF_domain"/>
</dbReference>
<dbReference type="SUPFAM" id="SSF50729">
    <property type="entry name" value="PH domain-like"/>
    <property type="match status" value="1"/>
</dbReference>
<reference evidence="2" key="1">
    <citation type="journal article" date="2013" name="Genome Biol. Evol.">
        <title>Punctuated emergences of genetic and phenotypic innovations in eumetazoan, bilaterian, euteleostome, and hominidae ancestors.</title>
        <authorList>
            <person name="Wenger Y."/>
            <person name="Galliot B."/>
        </authorList>
    </citation>
    <scope>NUCLEOTIDE SEQUENCE</scope>
    <source>
        <tissue evidence="2">Whole animals</tissue>
    </source>
</reference>
<dbReference type="AlphaFoldDB" id="T2M743"/>
<dbReference type="EMBL" id="HAAD01001712">
    <property type="protein sequence ID" value="CDG67944.1"/>
    <property type="molecule type" value="mRNA"/>
</dbReference>
<dbReference type="Gene3D" id="1.20.900.10">
    <property type="entry name" value="Dbl homology (DH) domain"/>
    <property type="match status" value="2"/>
</dbReference>
<evidence type="ECO:0000313" key="2">
    <source>
        <dbReference type="EMBL" id="CDG67944.1"/>
    </source>
</evidence>
<feature type="non-terminal residue" evidence="2">
    <location>
        <position position="1"/>
    </location>
</feature>
<dbReference type="OrthoDB" id="660555at2759"/>
<gene>
    <name evidence="2" type="primary">SPATA13</name>
</gene>
<dbReference type="InterPro" id="IPR055251">
    <property type="entry name" value="SOS1_NGEF_PH"/>
</dbReference>
<evidence type="ECO:0000259" key="1">
    <source>
        <dbReference type="PROSITE" id="PS50010"/>
    </source>
</evidence>
<organism evidence="2">
    <name type="scientific">Hydra vulgaris</name>
    <name type="common">Hydra</name>
    <name type="synonym">Hydra attenuata</name>
    <dbReference type="NCBI Taxonomy" id="6087"/>
    <lineage>
        <taxon>Eukaryota</taxon>
        <taxon>Metazoa</taxon>
        <taxon>Cnidaria</taxon>
        <taxon>Hydrozoa</taxon>
        <taxon>Hydroidolina</taxon>
        <taxon>Anthoathecata</taxon>
        <taxon>Aplanulata</taxon>
        <taxon>Hydridae</taxon>
        <taxon>Hydra</taxon>
    </lineage>
</organism>
<dbReference type="InterPro" id="IPR001849">
    <property type="entry name" value="PH_domain"/>
</dbReference>
<dbReference type="Gene3D" id="2.30.29.30">
    <property type="entry name" value="Pleckstrin-homology domain (PH domain)/Phosphotyrosine-binding domain (PTB)"/>
    <property type="match status" value="1"/>
</dbReference>
<dbReference type="InterPro" id="IPR000219">
    <property type="entry name" value="DH_dom"/>
</dbReference>
<name>T2M743_HYDVU</name>
<dbReference type="PANTHER" id="PTHR45834">
    <property type="entry name" value="RHO GUANINE NUCLEOTIDE EXCHANGE FACTOR 9-RELATED"/>
    <property type="match status" value="1"/>
</dbReference>
<dbReference type="Pfam" id="PF00621">
    <property type="entry name" value="RhoGEF"/>
    <property type="match status" value="1"/>
</dbReference>
<dbReference type="GO" id="GO:0005085">
    <property type="term" value="F:guanyl-nucleotide exchange factor activity"/>
    <property type="evidence" value="ECO:0007669"/>
    <property type="project" value="InterPro"/>
</dbReference>
<accession>T2M743</accession>
<dbReference type="InterPro" id="IPR035899">
    <property type="entry name" value="DBL_dom_sf"/>
</dbReference>
<proteinExistence type="evidence at transcript level"/>
<dbReference type="Pfam" id="PF22697">
    <property type="entry name" value="SOS1_NGEF_PH"/>
    <property type="match status" value="1"/>
</dbReference>
<feature type="domain" description="DH" evidence="1">
    <location>
        <begin position="12"/>
        <end position="100"/>
    </location>
</feature>